<dbReference type="InterPro" id="IPR042095">
    <property type="entry name" value="SUMF_sf"/>
</dbReference>
<dbReference type="EMBL" id="CACRSL010000003">
    <property type="protein sequence ID" value="VYT05467.1"/>
    <property type="molecule type" value="Genomic_DNA"/>
</dbReference>
<dbReference type="InterPro" id="IPR016187">
    <property type="entry name" value="CTDL_fold"/>
</dbReference>
<dbReference type="Gene3D" id="3.90.1580.10">
    <property type="entry name" value="paralog of FGE (formylglycine-generating enzyme)"/>
    <property type="match status" value="1"/>
</dbReference>
<dbReference type="AlphaFoldDB" id="A0A6N2TJ41"/>
<organism evidence="1">
    <name type="scientific">uncultured Anaerotruncus sp</name>
    <dbReference type="NCBI Taxonomy" id="905011"/>
    <lineage>
        <taxon>Bacteria</taxon>
        <taxon>Bacillati</taxon>
        <taxon>Bacillota</taxon>
        <taxon>Clostridia</taxon>
        <taxon>Eubacteriales</taxon>
        <taxon>Oscillospiraceae</taxon>
        <taxon>Anaerotruncus</taxon>
        <taxon>environmental samples</taxon>
    </lineage>
</organism>
<sequence length="1068" mass="121603">MLDFMKITADALDILNYDGAVQDTLEELRRKWGAQVPALLDERFDAVGVQYMRLPHEKGAAALGQELSAFGWALYNLDDEDEYLFTLIPEEERSDWEHYCKKQGQYCRLMKQPGRKWGDHAKEQDPGALMPCEEYILEDEYDYFFNSLSGDFAAGEWKSSHSEEWNYGCVADLRCRPPKVTRSKSLYHFGCISYSDKTGVYAASGASASGLIGKVLLCKNPNTLNFFEPSPIGYDGPPRTLCWAGHSLWVGDPTNATRIELTDRGTCQDVKNWTLPEDGWSSKYHCGITADGLGRVYFSNEWYKGRIYRRADGQVTEHPFPLYGYDHLSEAVPVPGTGRIYMIHSVSGKGRIEECLLELDMDTGRCRITALPGMGEGLKLRWFTEDWLLVQGNGELLSDDFAQLINMTTREVLRIRPGMFGGEKMQHIGVLTDGAVVIVTRRGGVGPVFRYPTDFWGFLRTAGKPRKLEPWREYQETYPNLPFFLPGEEPKQNGANSSHDTGSPLLRLQFGQLSPEKKQSLMEQLAAQYRLDFVRMEHFDRWGQSCTTGMFKKDGREFVFVPGDTVTLGWEQFAVGLNRESREELEYLFQEWELEQDPAEFIGESMAPVRQVSISPMLVGRELEEINWEPVKLEDPRLRPEWLEDFRQFASTGRDSLTLAGRARFERDSDSWQASLYHEVDYPDFQSWLQKQGFSLPTPDEWAYLCGGGCRTLFPWGDGLDYSMRLRWFEDMDEDENRPYDMEEPNFFGLSIAYDPYMREVVNADRLTTCGGDGGCNICGGLGPFLGFLPCSPHCKPEVQEENELNGNYDFYRPIIRVKLEPKGENEMPATEWLNKYESIQGKLACKIDLDAYFTEKGIGSMAVDVLDIGTVHFPTGTVFACDPLVELEDARPYLQTIPAGTYSVQICVVPSEQYGDRYACVKVAVSDQKPVRYELGMVGNEDLEEELEDGDFFGFGVDAGMGCIADIQTREAFLVYWAKRLGKDEDIDPYNDLFCDLLEKNFQMNPMYQREGGDWLNWTVPETDCDLPIFASGWGDGVYPVYFGYDAQDKVCGVYVHFIDIAESYNQ</sequence>
<name>A0A6N2TJ41_9FIRM</name>
<proteinExistence type="predicted"/>
<evidence type="ECO:0008006" key="2">
    <source>
        <dbReference type="Google" id="ProtNLM"/>
    </source>
</evidence>
<dbReference type="InterPro" id="IPR025335">
    <property type="entry name" value="DUF4241"/>
</dbReference>
<gene>
    <name evidence="1" type="ORF">AULFYP135_01455</name>
</gene>
<reference evidence="1" key="1">
    <citation type="submission" date="2019-11" db="EMBL/GenBank/DDBJ databases">
        <authorList>
            <person name="Feng L."/>
        </authorList>
    </citation>
    <scope>NUCLEOTIDE SEQUENCE</scope>
    <source>
        <strain evidence="1">AundefinedLFYP135</strain>
    </source>
</reference>
<evidence type="ECO:0000313" key="1">
    <source>
        <dbReference type="EMBL" id="VYT05467.1"/>
    </source>
</evidence>
<dbReference type="SUPFAM" id="SSF56436">
    <property type="entry name" value="C-type lectin-like"/>
    <property type="match status" value="1"/>
</dbReference>
<accession>A0A6N2TJ41</accession>
<protein>
    <recommendedName>
        <fullName evidence="2">Formylglycine-generating sulfatase enzyme</fullName>
    </recommendedName>
</protein>
<dbReference type="Pfam" id="PF14025">
    <property type="entry name" value="DUF4241"/>
    <property type="match status" value="1"/>
</dbReference>